<dbReference type="PROSITE" id="PS51755">
    <property type="entry name" value="OMPR_PHOB"/>
    <property type="match status" value="1"/>
</dbReference>
<dbReference type="InterPro" id="IPR016032">
    <property type="entry name" value="Sig_transdc_resp-reg_C-effctor"/>
</dbReference>
<feature type="DNA-binding region" description="OmpR/PhoB-type" evidence="5">
    <location>
        <begin position="1"/>
        <end position="98"/>
    </location>
</feature>
<dbReference type="Gene3D" id="3.40.50.300">
    <property type="entry name" value="P-loop containing nucleotide triphosphate hydrolases"/>
    <property type="match status" value="1"/>
</dbReference>
<dbReference type="Pfam" id="PF00486">
    <property type="entry name" value="Trans_reg_C"/>
    <property type="match status" value="1"/>
</dbReference>
<evidence type="ECO:0000313" key="8">
    <source>
        <dbReference type="Proteomes" id="UP001589890"/>
    </source>
</evidence>
<name>A0ABV6QQ64_9ACTN</name>
<proteinExistence type="inferred from homology"/>
<evidence type="ECO:0000256" key="4">
    <source>
        <dbReference type="ARBA" id="ARBA00023163"/>
    </source>
</evidence>
<gene>
    <name evidence="7" type="ORF">ACFFGN_19700</name>
</gene>
<dbReference type="PANTHER" id="PTHR35807">
    <property type="entry name" value="TRANSCRIPTIONAL REGULATOR REDD-RELATED"/>
    <property type="match status" value="1"/>
</dbReference>
<evidence type="ECO:0000256" key="3">
    <source>
        <dbReference type="ARBA" id="ARBA00023125"/>
    </source>
</evidence>
<evidence type="ECO:0000259" key="6">
    <source>
        <dbReference type="PROSITE" id="PS51755"/>
    </source>
</evidence>
<evidence type="ECO:0000256" key="2">
    <source>
        <dbReference type="ARBA" id="ARBA00023015"/>
    </source>
</evidence>
<evidence type="ECO:0000256" key="5">
    <source>
        <dbReference type="PROSITE-ProRule" id="PRU01091"/>
    </source>
</evidence>
<dbReference type="SMART" id="SM01043">
    <property type="entry name" value="BTAD"/>
    <property type="match status" value="1"/>
</dbReference>
<dbReference type="InterPro" id="IPR027417">
    <property type="entry name" value="P-loop_NTPase"/>
</dbReference>
<keyword evidence="8" id="KW-1185">Reference proteome</keyword>
<dbReference type="CDD" id="cd15831">
    <property type="entry name" value="BTAD"/>
    <property type="match status" value="1"/>
</dbReference>
<keyword evidence="4" id="KW-0804">Transcription</keyword>
<dbReference type="InterPro" id="IPR011990">
    <property type="entry name" value="TPR-like_helical_dom_sf"/>
</dbReference>
<dbReference type="Gene3D" id="1.25.40.10">
    <property type="entry name" value="Tetratricopeptide repeat domain"/>
    <property type="match status" value="3"/>
</dbReference>
<feature type="domain" description="OmpR/PhoB-type" evidence="6">
    <location>
        <begin position="1"/>
        <end position="98"/>
    </location>
</feature>
<dbReference type="InterPro" id="IPR036388">
    <property type="entry name" value="WH-like_DNA-bd_sf"/>
</dbReference>
<dbReference type="SUPFAM" id="SSF48452">
    <property type="entry name" value="TPR-like"/>
    <property type="match status" value="3"/>
</dbReference>
<organism evidence="7 8">
    <name type="scientific">Kribbella deserti</name>
    <dbReference type="NCBI Taxonomy" id="1926257"/>
    <lineage>
        <taxon>Bacteria</taxon>
        <taxon>Bacillati</taxon>
        <taxon>Actinomycetota</taxon>
        <taxon>Actinomycetes</taxon>
        <taxon>Propionibacteriales</taxon>
        <taxon>Kribbellaceae</taxon>
        <taxon>Kribbella</taxon>
    </lineage>
</organism>
<dbReference type="InterPro" id="IPR001867">
    <property type="entry name" value="OmpR/PhoB-type_DNA-bd"/>
</dbReference>
<evidence type="ECO:0000256" key="1">
    <source>
        <dbReference type="ARBA" id="ARBA00005820"/>
    </source>
</evidence>
<dbReference type="SMART" id="SM00862">
    <property type="entry name" value="Trans_reg_C"/>
    <property type="match status" value="1"/>
</dbReference>
<dbReference type="PANTHER" id="PTHR35807:SF1">
    <property type="entry name" value="TRANSCRIPTIONAL REGULATOR REDD"/>
    <property type="match status" value="1"/>
</dbReference>
<dbReference type="EMBL" id="JBHLTC010000023">
    <property type="protein sequence ID" value="MFC0626313.1"/>
    <property type="molecule type" value="Genomic_DNA"/>
</dbReference>
<comment type="similarity">
    <text evidence="1">Belongs to the AfsR/DnrI/RedD regulatory family.</text>
</comment>
<dbReference type="SUPFAM" id="SSF46894">
    <property type="entry name" value="C-terminal effector domain of the bipartite response regulators"/>
    <property type="match status" value="1"/>
</dbReference>
<keyword evidence="2" id="KW-0805">Transcription regulation</keyword>
<dbReference type="SUPFAM" id="SSF52540">
    <property type="entry name" value="P-loop containing nucleoside triphosphate hydrolases"/>
    <property type="match status" value="1"/>
</dbReference>
<comment type="caution">
    <text evidence="7">The sequence shown here is derived from an EMBL/GenBank/DDBJ whole genome shotgun (WGS) entry which is preliminary data.</text>
</comment>
<protein>
    <submittedName>
        <fullName evidence="7">BTAD domain-containing putative transcriptional regulator</fullName>
    </submittedName>
</protein>
<keyword evidence="3 5" id="KW-0238">DNA-binding</keyword>
<dbReference type="InterPro" id="IPR005158">
    <property type="entry name" value="BTAD"/>
</dbReference>
<dbReference type="RefSeq" id="WP_380049631.1">
    <property type="nucleotide sequence ID" value="NZ_JBHLTC010000023.1"/>
</dbReference>
<accession>A0ABV6QQ64</accession>
<reference evidence="7 8" key="1">
    <citation type="submission" date="2024-09" db="EMBL/GenBank/DDBJ databases">
        <authorList>
            <person name="Sun Q."/>
            <person name="Mori K."/>
        </authorList>
    </citation>
    <scope>NUCLEOTIDE SEQUENCE [LARGE SCALE GENOMIC DNA]</scope>
    <source>
        <strain evidence="7 8">CGMCC 1.15906</strain>
    </source>
</reference>
<dbReference type="InterPro" id="IPR051677">
    <property type="entry name" value="AfsR-DnrI-RedD_regulator"/>
</dbReference>
<evidence type="ECO:0000313" key="7">
    <source>
        <dbReference type="EMBL" id="MFC0626313.1"/>
    </source>
</evidence>
<dbReference type="Proteomes" id="UP001589890">
    <property type="component" value="Unassembled WGS sequence"/>
</dbReference>
<sequence length="994" mass="106942">MPSSPARIRLLGPVAITGDADPVRIAAPKLACVLAILAVRPGTPVARTDLIDRVWDGDPPDAVLSVLYSYVARLRTALKPVPGAAIRRAGSHGYVLDVEPEIVDLHAIRALRGEAETLNTSGRTHEALEVWRRACELAGGEALAGIGGRWADETRAALAAERVELLTGRYTAELDAGNHAAVLGDLAALNDAEPLAEPVAELLMLAYYRCGRPADALARFETIRVRLRDELGADPSKRLRDLHLQILDQDPALEPSNASTAAPIQLPSDTSGFTGRAAELKALDQLADPVSAVPLAVVVGPGGAGKTALAVHWGHTSAERFPGGVLYVNLRGYDKDDMVAPREALGRLLLALGRSGKSVPEDVEAAAELFRTATADRGVLVILDNARNAEQVRPLLPGPGCFTIVTSRDRLTGLVALNDARPVQIGMLEPEDAVELLGRILGAERVAAEAAAAERLADLCGHLPLALRIAAAHAAGDPNGRVADHVEELERRDRLEVLAVDGDSAAAVTSNLEFSYRVLDEDARRLFCQLGTLPGEDFAEDMLAAVSGLSESEAIRAVRRLVAAHLVEQYRSRRYRMHDLVRLYAARQAKSALSDTERAEIIDKFISWHYEQHPADSTPEETNLFIACETLRSHPAMWQLVRRLMTAINGGRFLARVADAIEAGRRVAEEHEDARGVFHMVNMQGAWLRARGDIAEGIEVGRHSLELAADLGDFEMLLAKGNQGLRFMEATDYAAAAEMLTDAVELAARAGKSFNQANFASSLAMMLIRLGRAAEAAAHLDAAEAAAAESPIYRFQLKIRRADMLTALGRIPAASAILTEVFAHAAAEDPPFRSTWCLSLGVALIDAGRPDQACEALRGLIDAVRAQPDTVHGSPPLCYYAEALNLLGDHRGAIEHIAEADRRWHPRPPYATPMMDLVLAQAHNGLGEYEIAARRALDAANAYAAMPWPARHELALLTLADAHAGLGDTEAARARQAEADQIAAPINRLHRGRD</sequence>
<dbReference type="Gene3D" id="1.10.10.10">
    <property type="entry name" value="Winged helix-like DNA-binding domain superfamily/Winged helix DNA-binding domain"/>
    <property type="match status" value="2"/>
</dbReference>
<dbReference type="Pfam" id="PF03704">
    <property type="entry name" value="BTAD"/>
    <property type="match status" value="1"/>
</dbReference>